<keyword evidence="3" id="KW-1185">Reference proteome</keyword>
<evidence type="ECO:0000256" key="1">
    <source>
        <dbReference type="SAM" id="MobiDB-lite"/>
    </source>
</evidence>
<reference evidence="2 3" key="1">
    <citation type="submission" date="2016-10" db="EMBL/GenBank/DDBJ databases">
        <title>Draft genome sequence of Coniochaeta ligniaria NRRL30616, a lignocellulolytic fungus for bioabatement of inhibitors in plant biomass hydrolysates.</title>
        <authorList>
            <consortium name="DOE Joint Genome Institute"/>
            <person name="Jimenez D.J."/>
            <person name="Hector R.E."/>
            <person name="Riley R."/>
            <person name="Sun H."/>
            <person name="Grigoriev I.V."/>
            <person name="Van Elsas J.D."/>
            <person name="Nichols N.N."/>
        </authorList>
    </citation>
    <scope>NUCLEOTIDE SEQUENCE [LARGE SCALE GENOMIC DNA]</scope>
    <source>
        <strain evidence="2 3">NRRL 30616</strain>
    </source>
</reference>
<dbReference type="AlphaFoldDB" id="A0A1J7IBA6"/>
<organism evidence="2 3">
    <name type="scientific">Coniochaeta ligniaria NRRL 30616</name>
    <dbReference type="NCBI Taxonomy" id="1408157"/>
    <lineage>
        <taxon>Eukaryota</taxon>
        <taxon>Fungi</taxon>
        <taxon>Dikarya</taxon>
        <taxon>Ascomycota</taxon>
        <taxon>Pezizomycotina</taxon>
        <taxon>Sordariomycetes</taxon>
        <taxon>Sordariomycetidae</taxon>
        <taxon>Coniochaetales</taxon>
        <taxon>Coniochaetaceae</taxon>
        <taxon>Coniochaeta</taxon>
    </lineage>
</organism>
<feature type="compositionally biased region" description="Basic and acidic residues" evidence="1">
    <location>
        <begin position="1"/>
        <end position="15"/>
    </location>
</feature>
<feature type="region of interest" description="Disordered" evidence="1">
    <location>
        <begin position="66"/>
        <end position="100"/>
    </location>
</feature>
<dbReference type="EMBL" id="KV875103">
    <property type="protein sequence ID" value="OIW24595.1"/>
    <property type="molecule type" value="Genomic_DNA"/>
</dbReference>
<name>A0A1J7IBA6_9PEZI</name>
<protein>
    <submittedName>
        <fullName evidence="2">Uncharacterized protein</fullName>
    </submittedName>
</protein>
<evidence type="ECO:0000313" key="3">
    <source>
        <dbReference type="Proteomes" id="UP000182658"/>
    </source>
</evidence>
<dbReference type="InParanoid" id="A0A1J7IBA6"/>
<evidence type="ECO:0000313" key="2">
    <source>
        <dbReference type="EMBL" id="OIW24595.1"/>
    </source>
</evidence>
<dbReference type="Proteomes" id="UP000182658">
    <property type="component" value="Unassembled WGS sequence"/>
</dbReference>
<feature type="region of interest" description="Disordered" evidence="1">
    <location>
        <begin position="1"/>
        <end position="54"/>
    </location>
</feature>
<gene>
    <name evidence="2" type="ORF">CONLIGDRAFT_692010</name>
</gene>
<feature type="compositionally biased region" description="Polar residues" evidence="1">
    <location>
        <begin position="24"/>
        <end position="50"/>
    </location>
</feature>
<proteinExistence type="predicted"/>
<accession>A0A1J7IBA6</accession>
<sequence>MSYEEPRDQDNDEGHPPPPYPGSDTKQSPLDSGQDGNVQHRTKTASSGSSSKRKHNLWQRLCDIFTGPASSSHNTRDIGPQAKRDYTHTHIKSPNRQWTGQRRDKCKICHEICGKPHVPPPRRPAGWTRPELQLGHSVNSLHFPREHQSEDTWKDSPWWAYLDVSVTKSEILSQPFPWRQCADRCYEDNLTIQRDELQPGRLMYERKISWGLQVFDGTDFLEDRRFSVGICSKDAQWLADLSRNDLSSFISLESAVRITGWTYSSDDPLQDCRLSYVKHLKPWHMPEPWNGGRLQMDDPELRRTVDQHFEQHLRHPTDAPTKSIDADDCERQL</sequence>
<feature type="region of interest" description="Disordered" evidence="1">
    <location>
        <begin position="311"/>
        <end position="333"/>
    </location>
</feature>